<organism evidence="3 4">
    <name type="scientific">Novosphingobium aquiterrae</name>
    <dbReference type="NCBI Taxonomy" id="624388"/>
    <lineage>
        <taxon>Bacteria</taxon>
        <taxon>Pseudomonadati</taxon>
        <taxon>Pseudomonadota</taxon>
        <taxon>Alphaproteobacteria</taxon>
        <taxon>Sphingomonadales</taxon>
        <taxon>Sphingomonadaceae</taxon>
        <taxon>Novosphingobium</taxon>
    </lineage>
</organism>
<dbReference type="RefSeq" id="WP_379482164.1">
    <property type="nucleotide sequence ID" value="NZ_JBHLTL010000011.1"/>
</dbReference>
<protein>
    <submittedName>
        <fullName evidence="3">RcnB family protein</fullName>
    </submittedName>
</protein>
<dbReference type="Gene3D" id="3.10.450.160">
    <property type="entry name" value="inner membrane protein cigr"/>
    <property type="match status" value="1"/>
</dbReference>
<keyword evidence="4" id="KW-1185">Reference proteome</keyword>
<name>A0ABV6PLL2_9SPHN</name>
<evidence type="ECO:0000256" key="1">
    <source>
        <dbReference type="SAM" id="MobiDB-lite"/>
    </source>
</evidence>
<keyword evidence="2" id="KW-0732">Signal</keyword>
<feature type="compositionally biased region" description="Basic and acidic residues" evidence="1">
    <location>
        <begin position="146"/>
        <end position="161"/>
    </location>
</feature>
<feature type="compositionally biased region" description="Low complexity" evidence="1">
    <location>
        <begin position="128"/>
        <end position="145"/>
    </location>
</feature>
<evidence type="ECO:0000256" key="2">
    <source>
        <dbReference type="SAM" id="SignalP"/>
    </source>
</evidence>
<feature type="signal peptide" evidence="2">
    <location>
        <begin position="1"/>
        <end position="30"/>
    </location>
</feature>
<sequence>MAANFASRSGLRTALALAVAAIALPGVALAEPDDQGRPEGRSARGNSENGQARAWGGRNDQARSGGGQQTPAWGARNDESRGNGGQAPAWGRGGNGGNDSNGGQSRGWAGRQGGGWQQPQVQPPVATPAPVQRPVVRWGNASGSNDNDRRDGDRRDGDRRGGWSNGTNGAPTGSWVDHARRVGDRDGRDWRGTNRDGDWSRDNNRRRDNNQNRYNEQWRNQQWRNSGSNWSNNRYGNDHRSWDRRWRDNNRYDWNRYRSSNPSIFRWGTYYSPYRNYSYRRLSIGFYLDSLFYSQRYWINDPYQYRLPDVYGPYRWVRYYDDALLVNIYDGEVVDVINNFFW</sequence>
<feature type="region of interest" description="Disordered" evidence="1">
    <location>
        <begin position="30"/>
        <end position="219"/>
    </location>
</feature>
<accession>A0ABV6PLL2</accession>
<dbReference type="Pfam" id="PF11776">
    <property type="entry name" value="RcnB"/>
    <property type="match status" value="1"/>
</dbReference>
<evidence type="ECO:0000313" key="3">
    <source>
        <dbReference type="EMBL" id="MFC0590715.1"/>
    </source>
</evidence>
<dbReference type="InterPro" id="IPR024572">
    <property type="entry name" value="RcnB"/>
</dbReference>
<gene>
    <name evidence="3" type="ORF">ACFFF7_14985</name>
</gene>
<dbReference type="EMBL" id="JBHLTL010000011">
    <property type="protein sequence ID" value="MFC0590715.1"/>
    <property type="molecule type" value="Genomic_DNA"/>
</dbReference>
<evidence type="ECO:0000313" key="4">
    <source>
        <dbReference type="Proteomes" id="UP001589943"/>
    </source>
</evidence>
<proteinExistence type="predicted"/>
<feature type="chain" id="PRO_5045651843" evidence="2">
    <location>
        <begin position="31"/>
        <end position="342"/>
    </location>
</feature>
<feature type="compositionally biased region" description="Basic and acidic residues" evidence="1">
    <location>
        <begin position="177"/>
        <end position="210"/>
    </location>
</feature>
<feature type="compositionally biased region" description="Gly residues" evidence="1">
    <location>
        <begin position="91"/>
        <end position="100"/>
    </location>
</feature>
<dbReference type="Proteomes" id="UP001589943">
    <property type="component" value="Unassembled WGS sequence"/>
</dbReference>
<reference evidence="3 4" key="1">
    <citation type="submission" date="2024-09" db="EMBL/GenBank/DDBJ databases">
        <authorList>
            <person name="Sun Q."/>
            <person name="Mori K."/>
        </authorList>
    </citation>
    <scope>NUCLEOTIDE SEQUENCE [LARGE SCALE GENOMIC DNA]</scope>
    <source>
        <strain evidence="3 4">NCAIM B.02537</strain>
    </source>
</reference>
<comment type="caution">
    <text evidence="3">The sequence shown here is derived from an EMBL/GenBank/DDBJ whole genome shotgun (WGS) entry which is preliminary data.</text>
</comment>